<dbReference type="Gene3D" id="3.40.525.10">
    <property type="entry name" value="CRAL-TRIO lipid binding domain"/>
    <property type="match status" value="1"/>
</dbReference>
<reference evidence="2 3" key="1">
    <citation type="journal article" date="2018" name="Gigascience">
        <title>Genomes of trombidid mites reveal novel predicted allergens and laterally-transferred genes associated with secondary metabolism.</title>
        <authorList>
            <person name="Dong X."/>
            <person name="Chaisiri K."/>
            <person name="Xia D."/>
            <person name="Armstrong S.D."/>
            <person name="Fang Y."/>
            <person name="Donnelly M.J."/>
            <person name="Kadowaki T."/>
            <person name="McGarry J.W."/>
            <person name="Darby A.C."/>
            <person name="Makepeace B.L."/>
        </authorList>
    </citation>
    <scope>NUCLEOTIDE SEQUENCE [LARGE SCALE GENOMIC DNA]</scope>
    <source>
        <strain evidence="2">UoL-WK</strain>
    </source>
</reference>
<dbReference type="AlphaFoldDB" id="A0A3S3PIE2"/>
<keyword evidence="3" id="KW-1185">Reference proteome</keyword>
<dbReference type="InterPro" id="IPR036865">
    <property type="entry name" value="CRAL-TRIO_dom_sf"/>
</dbReference>
<evidence type="ECO:0000313" key="3">
    <source>
        <dbReference type="Proteomes" id="UP000285301"/>
    </source>
</evidence>
<organism evidence="2 3">
    <name type="scientific">Dinothrombium tinctorium</name>
    <dbReference type="NCBI Taxonomy" id="1965070"/>
    <lineage>
        <taxon>Eukaryota</taxon>
        <taxon>Metazoa</taxon>
        <taxon>Ecdysozoa</taxon>
        <taxon>Arthropoda</taxon>
        <taxon>Chelicerata</taxon>
        <taxon>Arachnida</taxon>
        <taxon>Acari</taxon>
        <taxon>Acariformes</taxon>
        <taxon>Trombidiformes</taxon>
        <taxon>Prostigmata</taxon>
        <taxon>Anystina</taxon>
        <taxon>Parasitengona</taxon>
        <taxon>Trombidioidea</taxon>
        <taxon>Trombidiidae</taxon>
        <taxon>Dinothrombium</taxon>
    </lineage>
</organism>
<evidence type="ECO:0000313" key="2">
    <source>
        <dbReference type="EMBL" id="RWS01727.1"/>
    </source>
</evidence>
<dbReference type="GO" id="GO:0012505">
    <property type="term" value="C:endomembrane system"/>
    <property type="evidence" value="ECO:0007669"/>
    <property type="project" value="TreeGrafter"/>
</dbReference>
<dbReference type="InterPro" id="IPR053012">
    <property type="entry name" value="ER-organelle_contact"/>
</dbReference>
<dbReference type="PANTHER" id="PTHR46384">
    <property type="entry name" value="MOTILE SPERM DOMAIN-CONTAINING PROTEIN 2"/>
    <property type="match status" value="1"/>
</dbReference>
<accession>A0A3S3PIE2</accession>
<dbReference type="Proteomes" id="UP000285301">
    <property type="component" value="Unassembled WGS sequence"/>
</dbReference>
<dbReference type="Pfam" id="PF00650">
    <property type="entry name" value="CRAL_TRIO"/>
    <property type="match status" value="1"/>
</dbReference>
<dbReference type="EMBL" id="NCKU01008720">
    <property type="protein sequence ID" value="RWS01727.1"/>
    <property type="molecule type" value="Genomic_DNA"/>
</dbReference>
<comment type="caution">
    <text evidence="2">The sequence shown here is derived from an EMBL/GenBank/DDBJ whole genome shotgun (WGS) entry which is preliminary data.</text>
</comment>
<proteinExistence type="predicted"/>
<evidence type="ECO:0000259" key="1">
    <source>
        <dbReference type="Pfam" id="PF00650"/>
    </source>
</evidence>
<dbReference type="InterPro" id="IPR001251">
    <property type="entry name" value="CRAL-TRIO_dom"/>
</dbReference>
<dbReference type="GO" id="GO:0140284">
    <property type="term" value="C:endoplasmic reticulum-endosome membrane contact site"/>
    <property type="evidence" value="ECO:0007669"/>
    <property type="project" value="TreeGrafter"/>
</dbReference>
<name>A0A3S3PIE2_9ACAR</name>
<dbReference type="SUPFAM" id="SSF46938">
    <property type="entry name" value="CRAL/TRIO N-terminal domain"/>
    <property type="match status" value="1"/>
</dbReference>
<dbReference type="PANTHER" id="PTHR46384:SF1">
    <property type="entry name" value="MOTILE SPERM DOMAIN-CONTAINING PROTEIN 2"/>
    <property type="match status" value="1"/>
</dbReference>
<sequence>MLNRIRSKFVQKFKERGDLYDERDKQRVIFDDNYVLKFIEIYKHDFEKAFAAIEETIRWRKSFGVNAINADDFTEEFLGALETRAYVRRDKEEDVVCVCFKWIDDKAEWVPIYHKFIVYLMEIMENRSVEYSKRWCLLFDRTHADIEFSEKSWNKFCVDNFLKRFPQCIDYVEIYKIDWFWFFICKIIYFLAPSIFVSDFEILDESETKYFLGIEKGNNNAFTIEK</sequence>
<protein>
    <submittedName>
        <fullName evidence="2">Motile sperm domain-containing protein 2-like protein</fullName>
    </submittedName>
</protein>
<gene>
    <name evidence="2" type="ORF">B4U79_18542</name>
</gene>
<dbReference type="InterPro" id="IPR036273">
    <property type="entry name" value="CRAL/TRIO_N_dom_sf"/>
</dbReference>
<dbReference type="OrthoDB" id="75724at2759"/>
<feature type="domain" description="CRAL-TRIO" evidence="1">
    <location>
        <begin position="104"/>
        <end position="209"/>
    </location>
</feature>